<sequence length="448" mass="47529">MKRVGVFVATGVVVTGALVGVSLLATQSQQAPATEDGAPEGQVIQAMRAGAAACDLPSQVLDLSNWKIQLPIGEEESPDEVTQPELDGYRVDPWFVPNPACDGVRFRSAVNGVTTGGSNYPRSELREMNGGEEASWSSSDGTHSMTIDQTVTHLPNDKQHLVVGQIHGGDDDVSVFRVEGTNLYVTNGDDANYQLVTDDFQLNTRFQVRFEVSDGTINAFYNGQPAATLKVDFSTGYFKAGAYTQANCSNSSPCDESNYGETIIHNVTLNGSAPQPPPSDAPAPPTSSAPAPTSDAPAPPPVENPAPQPPPVENPAPPAAGPLPVATVAASGHDGNEPENTLDGDRDTRWSDEGDGVWIGYDLGAVKKVGSVRLAWHKGDTRHHTFQIRTSTNGTDWTTRFTGRSGGTTLRSETYDLADANARYVLVVGFGNTGNDWTSITETAIYPA</sequence>
<dbReference type="Pfam" id="PF00754">
    <property type="entry name" value="F5_F8_type_C"/>
    <property type="match status" value="1"/>
</dbReference>
<dbReference type="EMBL" id="JAFFZE010000025">
    <property type="protein sequence ID" value="MCT2587429.1"/>
    <property type="molecule type" value="Genomic_DNA"/>
</dbReference>
<gene>
    <name evidence="3" type="ORF">JT362_30325</name>
</gene>
<dbReference type="PROSITE" id="PS50022">
    <property type="entry name" value="FA58C_3"/>
    <property type="match status" value="1"/>
</dbReference>
<keyword evidence="3" id="KW-0456">Lyase</keyword>
<evidence type="ECO:0000259" key="2">
    <source>
        <dbReference type="PROSITE" id="PS50022"/>
    </source>
</evidence>
<dbReference type="InterPro" id="IPR013320">
    <property type="entry name" value="ConA-like_dom_sf"/>
</dbReference>
<reference evidence="3 4" key="1">
    <citation type="submission" date="2021-02" db="EMBL/GenBank/DDBJ databases">
        <title>Actinophytocola xerophila sp. nov., isolated from soil of cotton cropping field.</title>
        <authorList>
            <person name="Huang R."/>
            <person name="Chen X."/>
            <person name="Ge X."/>
            <person name="Liu W."/>
        </authorList>
    </citation>
    <scope>NUCLEOTIDE SEQUENCE [LARGE SCALE GENOMIC DNA]</scope>
    <source>
        <strain evidence="3 4">S1-96</strain>
    </source>
</reference>
<name>A0ABT2JHS3_9PSEU</name>
<organism evidence="3 4">
    <name type="scientific">Actinophytocola gossypii</name>
    <dbReference type="NCBI Taxonomy" id="2812003"/>
    <lineage>
        <taxon>Bacteria</taxon>
        <taxon>Bacillati</taxon>
        <taxon>Actinomycetota</taxon>
        <taxon>Actinomycetes</taxon>
        <taxon>Pseudonocardiales</taxon>
        <taxon>Pseudonocardiaceae</taxon>
    </lineage>
</organism>
<comment type="caution">
    <text evidence="3">The sequence shown here is derived from an EMBL/GenBank/DDBJ whole genome shotgun (WGS) entry which is preliminary data.</text>
</comment>
<feature type="region of interest" description="Disordered" evidence="1">
    <location>
        <begin position="268"/>
        <end position="349"/>
    </location>
</feature>
<evidence type="ECO:0000313" key="3">
    <source>
        <dbReference type="EMBL" id="MCT2587429.1"/>
    </source>
</evidence>
<dbReference type="Gene3D" id="2.60.120.200">
    <property type="match status" value="1"/>
</dbReference>
<evidence type="ECO:0000256" key="1">
    <source>
        <dbReference type="SAM" id="MobiDB-lite"/>
    </source>
</evidence>
<evidence type="ECO:0000313" key="4">
    <source>
        <dbReference type="Proteomes" id="UP001156441"/>
    </source>
</evidence>
<dbReference type="SUPFAM" id="SSF49899">
    <property type="entry name" value="Concanavalin A-like lectins/glucanases"/>
    <property type="match status" value="1"/>
</dbReference>
<dbReference type="RefSeq" id="WP_260195307.1">
    <property type="nucleotide sequence ID" value="NZ_JAFFZE010000025.1"/>
</dbReference>
<dbReference type="InterPro" id="IPR014895">
    <property type="entry name" value="Alginate_lyase_2"/>
</dbReference>
<dbReference type="InterPro" id="IPR000421">
    <property type="entry name" value="FA58C"/>
</dbReference>
<dbReference type="InterPro" id="IPR008979">
    <property type="entry name" value="Galactose-bd-like_sf"/>
</dbReference>
<feature type="compositionally biased region" description="Pro residues" evidence="1">
    <location>
        <begin position="297"/>
        <end position="321"/>
    </location>
</feature>
<dbReference type="Gene3D" id="2.60.120.260">
    <property type="entry name" value="Galactose-binding domain-like"/>
    <property type="match status" value="1"/>
</dbReference>
<dbReference type="Proteomes" id="UP001156441">
    <property type="component" value="Unassembled WGS sequence"/>
</dbReference>
<keyword evidence="4" id="KW-1185">Reference proteome</keyword>
<feature type="compositionally biased region" description="Pro residues" evidence="1">
    <location>
        <begin position="274"/>
        <end position="287"/>
    </location>
</feature>
<feature type="domain" description="F5/8 type C" evidence="2">
    <location>
        <begin position="304"/>
        <end position="448"/>
    </location>
</feature>
<protein>
    <submittedName>
        <fullName evidence="3">Polysaccharide lyase family 7 protein</fullName>
    </submittedName>
</protein>
<accession>A0ABT2JHS3</accession>
<dbReference type="Pfam" id="PF08787">
    <property type="entry name" value="Alginate_lyase2"/>
    <property type="match status" value="1"/>
</dbReference>
<proteinExistence type="predicted"/>
<dbReference type="SUPFAM" id="SSF49785">
    <property type="entry name" value="Galactose-binding domain-like"/>
    <property type="match status" value="1"/>
</dbReference>
<dbReference type="GO" id="GO:0016829">
    <property type="term" value="F:lyase activity"/>
    <property type="evidence" value="ECO:0007669"/>
    <property type="project" value="UniProtKB-KW"/>
</dbReference>